<evidence type="ECO:0000313" key="2">
    <source>
        <dbReference type="Proteomes" id="UP001556367"/>
    </source>
</evidence>
<accession>A0ABR3JR69</accession>
<proteinExistence type="predicted"/>
<protein>
    <submittedName>
        <fullName evidence="1">Uncharacterized protein</fullName>
    </submittedName>
</protein>
<comment type="caution">
    <text evidence="1">The sequence shown here is derived from an EMBL/GenBank/DDBJ whole genome shotgun (WGS) entry which is preliminary data.</text>
</comment>
<evidence type="ECO:0000313" key="1">
    <source>
        <dbReference type="EMBL" id="KAL0958354.1"/>
    </source>
</evidence>
<keyword evidence="2" id="KW-1185">Reference proteome</keyword>
<dbReference type="EMBL" id="JASNQZ010000004">
    <property type="protein sequence ID" value="KAL0958354.1"/>
    <property type="molecule type" value="Genomic_DNA"/>
</dbReference>
<gene>
    <name evidence="1" type="ORF">HGRIS_000496</name>
</gene>
<reference evidence="2" key="1">
    <citation type="submission" date="2024-06" db="EMBL/GenBank/DDBJ databases">
        <title>Multi-omics analyses provide insights into the biosynthesis of the anticancer antibiotic pleurotin in Hohenbuehelia grisea.</title>
        <authorList>
            <person name="Weaver J.A."/>
            <person name="Alberti F."/>
        </authorList>
    </citation>
    <scope>NUCLEOTIDE SEQUENCE [LARGE SCALE GENOMIC DNA]</scope>
    <source>
        <strain evidence="2">T-177</strain>
    </source>
</reference>
<organism evidence="1 2">
    <name type="scientific">Hohenbuehelia grisea</name>
    <dbReference type="NCBI Taxonomy" id="104357"/>
    <lineage>
        <taxon>Eukaryota</taxon>
        <taxon>Fungi</taxon>
        <taxon>Dikarya</taxon>
        <taxon>Basidiomycota</taxon>
        <taxon>Agaricomycotina</taxon>
        <taxon>Agaricomycetes</taxon>
        <taxon>Agaricomycetidae</taxon>
        <taxon>Agaricales</taxon>
        <taxon>Pleurotineae</taxon>
        <taxon>Pleurotaceae</taxon>
        <taxon>Hohenbuehelia</taxon>
    </lineage>
</organism>
<sequence length="178" mass="18653">MLSKSMCRPIHRASCLISSASYTCQSTYLRSILNQGFATPSHSPTTTQTTTIVLYSNSDDILTILNTGALKSSIRHTRPSSQGMATTSTSTSFSFASGAIVAGVPDARAKIDARKEGPERCLPPADAAGEKLVVGALLRRSVGVNDAGRGGADKTGLIVLRLVEDAVGVVVVLFNARE</sequence>
<name>A0ABR3JR69_9AGAR</name>
<dbReference type="Proteomes" id="UP001556367">
    <property type="component" value="Unassembled WGS sequence"/>
</dbReference>